<evidence type="ECO:0000256" key="1">
    <source>
        <dbReference type="ARBA" id="ARBA00008814"/>
    </source>
</evidence>
<evidence type="ECO:0000256" key="2">
    <source>
        <dbReference type="ARBA" id="ARBA00022729"/>
    </source>
</evidence>
<dbReference type="SUPFAM" id="SSF53807">
    <property type="entry name" value="Helical backbone' metal receptor"/>
    <property type="match status" value="1"/>
</dbReference>
<dbReference type="AlphaFoldDB" id="A0A1N7D651"/>
<keyword evidence="5" id="KW-1185">Reference proteome</keyword>
<evidence type="ECO:0000313" key="4">
    <source>
        <dbReference type="EMBL" id="SIR71175.1"/>
    </source>
</evidence>
<evidence type="ECO:0000313" key="5">
    <source>
        <dbReference type="Proteomes" id="UP000186004"/>
    </source>
</evidence>
<dbReference type="PROSITE" id="PS50983">
    <property type="entry name" value="FE_B12_PBP"/>
    <property type="match status" value="1"/>
</dbReference>
<dbReference type="STRING" id="1198245.SAMN05444858_11551"/>
<dbReference type="PANTHER" id="PTHR30535:SF35">
    <property type="entry name" value="PERIPLASMIC BINDING PROTEIN"/>
    <property type="match status" value="1"/>
</dbReference>
<evidence type="ECO:0000259" key="3">
    <source>
        <dbReference type="PROSITE" id="PS50983"/>
    </source>
</evidence>
<organism evidence="4 5">
    <name type="scientific">Micromonospora avicenniae</name>
    <dbReference type="NCBI Taxonomy" id="1198245"/>
    <lineage>
        <taxon>Bacteria</taxon>
        <taxon>Bacillati</taxon>
        <taxon>Actinomycetota</taxon>
        <taxon>Actinomycetes</taxon>
        <taxon>Micromonosporales</taxon>
        <taxon>Micromonosporaceae</taxon>
        <taxon>Micromonospora</taxon>
    </lineage>
</organism>
<proteinExistence type="inferred from homology"/>
<dbReference type="RefSeq" id="WP_076472656.1">
    <property type="nucleotide sequence ID" value="NZ_FTNF01000015.1"/>
</dbReference>
<gene>
    <name evidence="4" type="ORF">SAMN05444858_11551</name>
</gene>
<keyword evidence="2" id="KW-0732">Signal</keyword>
<accession>A0A1N7D651</accession>
<comment type="similarity">
    <text evidence="1">Belongs to the bacterial solute-binding protein 8 family.</text>
</comment>
<protein>
    <recommendedName>
        <fullName evidence="3">Fe/B12 periplasmic-binding domain-containing protein</fullName>
    </recommendedName>
</protein>
<dbReference type="Gene3D" id="3.40.50.1980">
    <property type="entry name" value="Nitrogenase molybdenum iron protein domain"/>
    <property type="match status" value="2"/>
</dbReference>
<feature type="domain" description="Fe/B12 periplasmic-binding" evidence="3">
    <location>
        <begin position="2"/>
        <end position="242"/>
    </location>
</feature>
<sequence>MRVVSLVPSLTEAVAVTLPGVLVGATDWCTHPAELDVPRVGGSKYPDLARVLALRPDLVLLNVEENRREDADALVAAGVPVRVTYPRTVPEALAELTELLADLGATQEPAWLGAARRAWADPPRLSPARRAVVPVWRRPWVVLGSDTFAGDVLRRLGTLNLYEGHPERYPRPEFAELRDIGAELVVLPDEPYRFTADDGPEAFPGTPCALLSGRHLTWYGPSLAEAPAVLAAQLARPVTVPA</sequence>
<dbReference type="Proteomes" id="UP000186004">
    <property type="component" value="Unassembled WGS sequence"/>
</dbReference>
<dbReference type="InterPro" id="IPR002491">
    <property type="entry name" value="ABC_transptr_periplasmic_BD"/>
</dbReference>
<dbReference type="Pfam" id="PF01497">
    <property type="entry name" value="Peripla_BP_2"/>
    <property type="match status" value="1"/>
</dbReference>
<reference evidence="4 5" key="1">
    <citation type="submission" date="2017-01" db="EMBL/GenBank/DDBJ databases">
        <authorList>
            <person name="Mah S.A."/>
            <person name="Swanson W.J."/>
            <person name="Moy G.W."/>
            <person name="Vacquier V.D."/>
        </authorList>
    </citation>
    <scope>NUCLEOTIDE SEQUENCE [LARGE SCALE GENOMIC DNA]</scope>
    <source>
        <strain evidence="4 5">DSM 45758</strain>
    </source>
</reference>
<dbReference type="InterPro" id="IPR054828">
    <property type="entry name" value="Vit_B12_bind_prot"/>
</dbReference>
<dbReference type="OrthoDB" id="9816357at2"/>
<dbReference type="NCBIfam" id="NF038402">
    <property type="entry name" value="TroA_like"/>
    <property type="match status" value="1"/>
</dbReference>
<dbReference type="EMBL" id="FTNF01000015">
    <property type="protein sequence ID" value="SIR71175.1"/>
    <property type="molecule type" value="Genomic_DNA"/>
</dbReference>
<name>A0A1N7D651_9ACTN</name>
<dbReference type="InterPro" id="IPR050902">
    <property type="entry name" value="ABC_Transporter_SBP"/>
</dbReference>
<dbReference type="PANTHER" id="PTHR30535">
    <property type="entry name" value="VITAMIN B12-BINDING PROTEIN"/>
    <property type="match status" value="1"/>
</dbReference>